<feature type="domain" description="Alpha/beta hydrolase fold-3" evidence="5">
    <location>
        <begin position="144"/>
        <end position="255"/>
    </location>
</feature>
<feature type="compositionally biased region" description="Basic and acidic residues" evidence="4">
    <location>
        <begin position="102"/>
        <end position="118"/>
    </location>
</feature>
<dbReference type="InterPro" id="IPR013094">
    <property type="entry name" value="AB_hydrolase_3"/>
</dbReference>
<evidence type="ECO:0000256" key="2">
    <source>
        <dbReference type="ARBA" id="ARBA00022801"/>
    </source>
</evidence>
<dbReference type="STRING" id="1220162.K1WCJ3"/>
<reference evidence="6 7" key="1">
    <citation type="journal article" date="2012" name="Eukaryot. Cell">
        <title>Genome sequence of the Trichosporon asahii environmental strain CBS 8904.</title>
        <authorList>
            <person name="Yang R.Y."/>
            <person name="Li H.T."/>
            <person name="Zhu H."/>
            <person name="Zhou G.P."/>
            <person name="Wang M."/>
            <person name="Wang L."/>
        </authorList>
    </citation>
    <scope>NUCLEOTIDE SEQUENCE [LARGE SCALE GENOMIC DNA]</scope>
    <source>
        <strain evidence="6 7">CBS 8904</strain>
    </source>
</reference>
<feature type="region of interest" description="Disordered" evidence="4">
    <location>
        <begin position="499"/>
        <end position="635"/>
    </location>
</feature>
<dbReference type="InterPro" id="IPR029058">
    <property type="entry name" value="AB_hydrolase_fold"/>
</dbReference>
<evidence type="ECO:0000313" key="6">
    <source>
        <dbReference type="EMBL" id="EKC99343.1"/>
    </source>
</evidence>
<feature type="compositionally biased region" description="Basic and acidic residues" evidence="4">
    <location>
        <begin position="294"/>
        <end position="305"/>
    </location>
</feature>
<feature type="compositionally biased region" description="Polar residues" evidence="4">
    <location>
        <begin position="567"/>
        <end position="591"/>
    </location>
</feature>
<feature type="region of interest" description="Disordered" evidence="4">
    <location>
        <begin position="859"/>
        <end position="893"/>
    </location>
</feature>
<evidence type="ECO:0000256" key="1">
    <source>
        <dbReference type="ARBA" id="ARBA00010515"/>
    </source>
</evidence>
<dbReference type="InterPro" id="IPR050300">
    <property type="entry name" value="GDXG_lipolytic_enzyme"/>
</dbReference>
<dbReference type="OrthoDB" id="1662883at2759"/>
<dbReference type="Gene3D" id="3.40.50.1820">
    <property type="entry name" value="alpha/beta hydrolase"/>
    <property type="match status" value="1"/>
</dbReference>
<feature type="compositionally biased region" description="Basic residues" evidence="4">
    <location>
        <begin position="709"/>
        <end position="721"/>
    </location>
</feature>
<protein>
    <recommendedName>
        <fullName evidence="5">Alpha/beta hydrolase fold-3 domain-containing protein</fullName>
    </recommendedName>
</protein>
<dbReference type="PANTHER" id="PTHR48081">
    <property type="entry name" value="AB HYDROLASE SUPERFAMILY PROTEIN C4A8.06C"/>
    <property type="match status" value="1"/>
</dbReference>
<dbReference type="AlphaFoldDB" id="K1WCJ3"/>
<feature type="compositionally biased region" description="Basic and acidic residues" evidence="4">
    <location>
        <begin position="859"/>
        <end position="883"/>
    </location>
</feature>
<feature type="compositionally biased region" description="Basic residues" evidence="4">
    <location>
        <begin position="884"/>
        <end position="893"/>
    </location>
</feature>
<feature type="active site" evidence="3">
    <location>
        <position position="223"/>
    </location>
</feature>
<dbReference type="InterPro" id="IPR033140">
    <property type="entry name" value="Lipase_GDXG_put_SER_AS"/>
</dbReference>
<feature type="compositionally biased region" description="Basic and acidic residues" evidence="4">
    <location>
        <begin position="325"/>
        <end position="334"/>
    </location>
</feature>
<dbReference type="EMBL" id="AMBO01000372">
    <property type="protein sequence ID" value="EKC99343.1"/>
    <property type="molecule type" value="Genomic_DNA"/>
</dbReference>
<evidence type="ECO:0000313" key="7">
    <source>
        <dbReference type="Proteomes" id="UP000006757"/>
    </source>
</evidence>
<dbReference type="eggNOG" id="KOG1515">
    <property type="taxonomic scope" value="Eukaryota"/>
</dbReference>
<evidence type="ECO:0000256" key="3">
    <source>
        <dbReference type="PROSITE-ProRule" id="PRU10038"/>
    </source>
</evidence>
<dbReference type="OMA" id="TTPGKFC"/>
<dbReference type="SUPFAM" id="SSF53474">
    <property type="entry name" value="alpha/beta-Hydrolases"/>
    <property type="match status" value="1"/>
</dbReference>
<feature type="compositionally biased region" description="Basic and acidic residues" evidence="4">
    <location>
        <begin position="594"/>
        <end position="606"/>
    </location>
</feature>
<proteinExistence type="inferred from homology"/>
<dbReference type="PANTHER" id="PTHR48081:SF5">
    <property type="entry name" value="ALPHA_BETA HYDROLASE FOLD-3 DOMAIN-CONTAINING PROTEIN"/>
    <property type="match status" value="1"/>
</dbReference>
<dbReference type="GO" id="GO:0016787">
    <property type="term" value="F:hydrolase activity"/>
    <property type="evidence" value="ECO:0007669"/>
    <property type="project" value="UniProtKB-KW"/>
</dbReference>
<gene>
    <name evidence="6" type="ORF">A1Q2_06280</name>
</gene>
<evidence type="ECO:0000259" key="5">
    <source>
        <dbReference type="Pfam" id="PF07859"/>
    </source>
</evidence>
<feature type="region of interest" description="Disordered" evidence="4">
    <location>
        <begin position="294"/>
        <end position="334"/>
    </location>
</feature>
<accession>K1WCJ3</accession>
<organism evidence="6 7">
    <name type="scientific">Trichosporon asahii var. asahii (strain CBS 8904)</name>
    <name type="common">Yeast</name>
    <dbReference type="NCBI Taxonomy" id="1220162"/>
    <lineage>
        <taxon>Eukaryota</taxon>
        <taxon>Fungi</taxon>
        <taxon>Dikarya</taxon>
        <taxon>Basidiomycota</taxon>
        <taxon>Agaricomycotina</taxon>
        <taxon>Tremellomycetes</taxon>
        <taxon>Trichosporonales</taxon>
        <taxon>Trichosporonaceae</taxon>
        <taxon>Trichosporon</taxon>
    </lineage>
</organism>
<dbReference type="PROSITE" id="PS01174">
    <property type="entry name" value="LIPASE_GDXG_SER"/>
    <property type="match status" value="1"/>
</dbReference>
<dbReference type="Pfam" id="PF07859">
    <property type="entry name" value="Abhydrolase_3"/>
    <property type="match status" value="1"/>
</dbReference>
<feature type="compositionally biased region" description="Low complexity" evidence="4">
    <location>
        <begin position="508"/>
        <end position="522"/>
    </location>
</feature>
<feature type="region of interest" description="Disordered" evidence="4">
    <location>
        <begin position="709"/>
        <end position="781"/>
    </location>
</feature>
<keyword evidence="7" id="KW-1185">Reference proteome</keyword>
<keyword evidence="2" id="KW-0378">Hydrolase</keyword>
<evidence type="ECO:0000256" key="4">
    <source>
        <dbReference type="SAM" id="MobiDB-lite"/>
    </source>
</evidence>
<sequence>METFLNIANDHTCASLQKFGATRTPAPPWVAIHRLLIPQQSLSQSADFLIKAFGGEEMAYKIAGGSKWWQVRAGHGVEAEWIVMKEEHRRSEREEKRHKHQMRQESKRSASPKKRAENEAPALPEDVDELDSGLSSGGDPTLTIVHGGAYYWGSINTHRYTIWRFARKMHGRCFAVNYRKAPQYPFPCAIQDILAAYLYLVNPPKDAPHRPVDPKEIIIAGDSAGGGLTWALLQILRDTPGLELPAGAVLISPDVIPAYSFIHKPSSLWPPPPTQLTAEMQNNISIRVKEAVHKMRHPHAEHDSGSDSGLFSTTKKVRRQSIHTSDPDASGRLHDLFAEKEKEKKSGKANDKGPHNQMCVNPSENFWHLEPRSMGAENSTLAQVGRGIQMDVYAILGSALSLGTWADCHRSTFLPGTMKCSATRSFTAARPDEYPLRDDVRDLLPSMKGIEEKHKPTEVHLQVFDGVGHDLTLFSMTKPARGAYRSIATFCRYVTPRAPGALPSEESTPAGTPGTMTPGRGTQETITTDTVTYIDPGTPRAGTADPNAPKKRTVQETHITTKPLVETPQSGLSLSQVSSPVDDTQMPSPSVITERLRQVKVEDKRQSSRFSRMSTMLWPSSSDGSPGENKPKDRAHHYKPGTCGWPGFYAGPNRVDFSGNVRGLEPADQLPACTMPLSETGYIKEGPAMRYIEGQAKWDRKFHRVRKRVARHRKRNLKKAKNKDADRIRKNWVSVGENIKASMPDEPADDEHHHHHGEGEDDRDSSSSSSSSSEEFPDGDDTDLLGSTWGWALNGEAPPPSAIVSRRDLPEGRRLALLGGLADSPASHSHPLSLWVVMATMLGGNGNELMSDAARIRADEKAKKKERAKQEAKEGKRPREGPFHRLKHMFKND</sequence>
<feature type="compositionally biased region" description="Polar residues" evidence="4">
    <location>
        <begin position="608"/>
        <end position="624"/>
    </location>
</feature>
<dbReference type="InParanoid" id="K1WCJ3"/>
<comment type="caution">
    <text evidence="6">The sequence shown here is derived from an EMBL/GenBank/DDBJ whole genome shotgun (WGS) entry which is preliminary data.</text>
</comment>
<name>K1WCJ3_TRIAC</name>
<comment type="similarity">
    <text evidence="1">Belongs to the 'GDXG' lipolytic enzyme family.</text>
</comment>
<dbReference type="HOGENOM" id="CLU_004893_1_0_1"/>
<feature type="region of interest" description="Disordered" evidence="4">
    <location>
        <begin position="88"/>
        <end position="135"/>
    </location>
</feature>
<dbReference type="Proteomes" id="UP000006757">
    <property type="component" value="Unassembled WGS sequence"/>
</dbReference>